<dbReference type="EMBL" id="POUW01000001">
    <property type="protein sequence ID" value="PNG07815.1"/>
    <property type="molecule type" value="Genomic_DNA"/>
</dbReference>
<proteinExistence type="predicted"/>
<feature type="domain" description="Amidohydrolase-related" evidence="2">
    <location>
        <begin position="48"/>
        <end position="313"/>
    </location>
</feature>
<evidence type="ECO:0000256" key="1">
    <source>
        <dbReference type="SAM" id="MobiDB-lite"/>
    </source>
</evidence>
<gene>
    <name evidence="3" type="ORF">CXL00_01825</name>
</gene>
<reference evidence="3 4" key="1">
    <citation type="submission" date="2018-01" db="EMBL/GenBank/DDBJ databases">
        <title>Denitrification phenotypes of diverse strains of Pseudomonas stutzeri.</title>
        <authorList>
            <person name="Milligan D.A."/>
            <person name="Bergaust L."/>
            <person name="Bakken L.R."/>
            <person name="Frostegard A."/>
        </authorList>
    </citation>
    <scope>NUCLEOTIDE SEQUENCE [LARGE SCALE GENOMIC DNA]</scope>
    <source>
        <strain evidence="3 4">28a3</strain>
    </source>
</reference>
<dbReference type="InterPro" id="IPR006680">
    <property type="entry name" value="Amidohydro-rel"/>
</dbReference>
<comment type="caution">
    <text evidence="3">The sequence shown here is derived from an EMBL/GenBank/DDBJ whole genome shotgun (WGS) entry which is preliminary data.</text>
</comment>
<evidence type="ECO:0000259" key="2">
    <source>
        <dbReference type="Pfam" id="PF04909"/>
    </source>
</evidence>
<dbReference type="GO" id="GO:0016787">
    <property type="term" value="F:hydrolase activity"/>
    <property type="evidence" value="ECO:0007669"/>
    <property type="project" value="InterPro"/>
</dbReference>
<dbReference type="RefSeq" id="WP_083944443.1">
    <property type="nucleotide sequence ID" value="NZ_JAMOIG010000009.1"/>
</dbReference>
<evidence type="ECO:0000313" key="3">
    <source>
        <dbReference type="EMBL" id="PNG07815.1"/>
    </source>
</evidence>
<dbReference type="PANTHER" id="PTHR35563:SF2">
    <property type="entry name" value="BARREL METAL-DEPENDENT HYDROLASE, PUTATIVE (AFU_ORTHOLOGUE AFUA_1G16240)-RELATED"/>
    <property type="match status" value="1"/>
</dbReference>
<evidence type="ECO:0000313" key="4">
    <source>
        <dbReference type="Proteomes" id="UP000235897"/>
    </source>
</evidence>
<dbReference type="AlphaFoldDB" id="A0A2N8SZA6"/>
<protein>
    <submittedName>
        <fullName evidence="3">GntR family transcriptional regulator</fullName>
    </submittedName>
</protein>
<dbReference type="SUPFAM" id="SSF51556">
    <property type="entry name" value="Metallo-dependent hydrolases"/>
    <property type="match status" value="1"/>
</dbReference>
<sequence>MTQPRASVVAPISMSHEGSVRDGADAPPCTAPLAEIRRPRFELPSDACDCHLHILGPATDFPYVQERVYTPPDCLLPDYDRVRDYLGATRCVLVQPSVYGHDNRVLLAALQAVGERARGVVVLRGDEATSELARMHSLGVRGARLNLVDLQTPCPRLPQERMSRLAEMIRPLGWHLELLMHVDQYPDMASVLGDLGVPLVFGHMGYLSRNVADEQHPGMQAMLDLARAQLGWIKVTAPYRLADPPNYARAARIARWLAAVCPDQLVWGSDWPHVMVRTAMPHDADLLDQVAEWIPDREHQVALFSTNARRLYGWPP</sequence>
<dbReference type="OrthoDB" id="9787654at2"/>
<organism evidence="3 4">
    <name type="scientific">Stutzerimonas stutzeri</name>
    <name type="common">Pseudomonas stutzeri</name>
    <dbReference type="NCBI Taxonomy" id="316"/>
    <lineage>
        <taxon>Bacteria</taxon>
        <taxon>Pseudomonadati</taxon>
        <taxon>Pseudomonadota</taxon>
        <taxon>Gammaproteobacteria</taxon>
        <taxon>Pseudomonadales</taxon>
        <taxon>Pseudomonadaceae</taxon>
        <taxon>Stutzerimonas</taxon>
    </lineage>
</organism>
<dbReference type="PANTHER" id="PTHR35563">
    <property type="entry name" value="BARREL METAL-DEPENDENT HYDROLASE, PUTATIVE (AFU_ORTHOLOGUE AFUA_1G16240)-RELATED"/>
    <property type="match status" value="1"/>
</dbReference>
<dbReference type="Proteomes" id="UP000235897">
    <property type="component" value="Unassembled WGS sequence"/>
</dbReference>
<dbReference type="InterPro" id="IPR032466">
    <property type="entry name" value="Metal_Hydrolase"/>
</dbReference>
<accession>A0A2N8SZA6</accession>
<dbReference type="InterPro" id="IPR052358">
    <property type="entry name" value="Aro_Compnd_Degr_Hydrolases"/>
</dbReference>
<dbReference type="Gene3D" id="3.20.20.140">
    <property type="entry name" value="Metal-dependent hydrolases"/>
    <property type="match status" value="1"/>
</dbReference>
<feature type="region of interest" description="Disordered" evidence="1">
    <location>
        <begin position="1"/>
        <end position="26"/>
    </location>
</feature>
<dbReference type="Pfam" id="PF04909">
    <property type="entry name" value="Amidohydro_2"/>
    <property type="match status" value="1"/>
</dbReference>
<name>A0A2N8SZA6_STUST</name>